<evidence type="ECO:0000313" key="3">
    <source>
        <dbReference type="Proteomes" id="UP000588068"/>
    </source>
</evidence>
<feature type="transmembrane region" description="Helical" evidence="1">
    <location>
        <begin position="14"/>
        <end position="35"/>
    </location>
</feature>
<dbReference type="RefSeq" id="WP_184330276.1">
    <property type="nucleotide sequence ID" value="NZ_JACHHZ010000002.1"/>
</dbReference>
<organism evidence="2 3">
    <name type="scientific">Povalibacter uvarum</name>
    <dbReference type="NCBI Taxonomy" id="732238"/>
    <lineage>
        <taxon>Bacteria</taxon>
        <taxon>Pseudomonadati</taxon>
        <taxon>Pseudomonadota</taxon>
        <taxon>Gammaproteobacteria</taxon>
        <taxon>Steroidobacterales</taxon>
        <taxon>Steroidobacteraceae</taxon>
        <taxon>Povalibacter</taxon>
    </lineage>
</organism>
<proteinExistence type="predicted"/>
<comment type="caution">
    <text evidence="2">The sequence shown here is derived from an EMBL/GenBank/DDBJ whole genome shotgun (WGS) entry which is preliminary data.</text>
</comment>
<keyword evidence="1" id="KW-1133">Transmembrane helix</keyword>
<name>A0A841HJB8_9GAMM</name>
<gene>
    <name evidence="2" type="ORF">HNQ60_001357</name>
</gene>
<dbReference type="AlphaFoldDB" id="A0A841HJB8"/>
<reference evidence="2 3" key="1">
    <citation type="submission" date="2020-08" db="EMBL/GenBank/DDBJ databases">
        <title>Genomic Encyclopedia of Type Strains, Phase IV (KMG-IV): sequencing the most valuable type-strain genomes for metagenomic binning, comparative biology and taxonomic classification.</title>
        <authorList>
            <person name="Goeker M."/>
        </authorList>
    </citation>
    <scope>NUCLEOTIDE SEQUENCE [LARGE SCALE GENOMIC DNA]</scope>
    <source>
        <strain evidence="2 3">DSM 26723</strain>
    </source>
</reference>
<evidence type="ECO:0000256" key="1">
    <source>
        <dbReference type="SAM" id="Phobius"/>
    </source>
</evidence>
<keyword evidence="1" id="KW-0472">Membrane</keyword>
<dbReference type="EMBL" id="JACHHZ010000002">
    <property type="protein sequence ID" value="MBB6092479.1"/>
    <property type="molecule type" value="Genomic_DNA"/>
</dbReference>
<keyword evidence="3" id="KW-1185">Reference proteome</keyword>
<sequence>MYTIIELSNRTERAVCAVLSVTIVAVVLALGAAGIESTAHLDYSVTVTQLS</sequence>
<evidence type="ECO:0000313" key="2">
    <source>
        <dbReference type="EMBL" id="MBB6092479.1"/>
    </source>
</evidence>
<accession>A0A841HJB8</accession>
<dbReference type="Proteomes" id="UP000588068">
    <property type="component" value="Unassembled WGS sequence"/>
</dbReference>
<protein>
    <submittedName>
        <fullName evidence="2">Uncharacterized protein</fullName>
    </submittedName>
</protein>
<keyword evidence="1" id="KW-0812">Transmembrane</keyword>